<dbReference type="PANTHER" id="PTHR35868">
    <property type="entry name" value="DUF2804 DOMAIN-CONTAINING PROTEIN-RELATED"/>
    <property type="match status" value="1"/>
</dbReference>
<proteinExistence type="predicted"/>
<dbReference type="AlphaFoldDB" id="A0A0L8MI37"/>
<protein>
    <recommendedName>
        <fullName evidence="3">Glycosyl hydrolase family 2</fullName>
    </recommendedName>
</protein>
<dbReference type="PANTHER" id="PTHR35868:SF3">
    <property type="entry name" value="DUF2804 DOMAIN-CONTAINING PROTEIN"/>
    <property type="match status" value="1"/>
</dbReference>
<dbReference type="Pfam" id="PF10974">
    <property type="entry name" value="DUF2804"/>
    <property type="match status" value="1"/>
</dbReference>
<accession>A0A0L8MI37</accession>
<name>A0A0L8MI37_STRVG</name>
<sequence>MATHEREIAAPVDLCRTDGRIDPAAIGWSRRPLHRCRIPGWGRTKRWEYWCVTTPTHLVALTVSDLDYLALNSIYVLEFGSSVREFERTALVPGGFGVRLPDTIAGAPEPGSASLVVGPPRPTGGRIRIEIHGEGSATRLRARCRGPQGFPVEVDLLVGMPAGHETLSVVVPWDARRFQYTSKHTARPASGTVRIGGDVLAFGDDAWGTLDHGRGRWPRSVAWNWGAASGRTDGRTVGLQFGGRWTRGTGATENAVCVDGRISKIGQELEWHWSRADRMAPWSIRTPESVRTPESDRVDLVFTPFHNRSTRTDIGLVANCTDQCFGHYTGSIRTDDGERIVVDRLLGWAEDVRMRW</sequence>
<organism evidence="1 2">
    <name type="scientific">Streptomyces virginiae</name>
    <name type="common">Streptomyces cinnamonensis</name>
    <dbReference type="NCBI Taxonomy" id="1961"/>
    <lineage>
        <taxon>Bacteria</taxon>
        <taxon>Bacillati</taxon>
        <taxon>Actinomycetota</taxon>
        <taxon>Actinomycetes</taxon>
        <taxon>Kitasatosporales</taxon>
        <taxon>Streptomycetaceae</taxon>
        <taxon>Streptomyces</taxon>
    </lineage>
</organism>
<evidence type="ECO:0000313" key="1">
    <source>
        <dbReference type="EMBL" id="KOG50061.1"/>
    </source>
</evidence>
<dbReference type="OrthoDB" id="9762066at2"/>
<dbReference type="EMBL" id="LGUV01000233">
    <property type="protein sequence ID" value="KOG50061.1"/>
    <property type="molecule type" value="Genomic_DNA"/>
</dbReference>
<dbReference type="RefSeq" id="WP_053172113.1">
    <property type="nucleotide sequence ID" value="NZ_LGUV01000233.1"/>
</dbReference>
<evidence type="ECO:0000313" key="2">
    <source>
        <dbReference type="Proteomes" id="UP000037084"/>
    </source>
</evidence>
<dbReference type="PATRIC" id="fig|1961.12.peg.4079"/>
<gene>
    <name evidence="1" type="ORF">ADK75_17905</name>
</gene>
<dbReference type="InterPro" id="IPR021243">
    <property type="entry name" value="DUF2804"/>
</dbReference>
<reference evidence="2" key="1">
    <citation type="submission" date="2015-07" db="EMBL/GenBank/DDBJ databases">
        <authorList>
            <consortium name="Consortium for Microbial Forensics and Genomics (microFORGE)"/>
            <person name="Knight B.M."/>
            <person name="Roberts D.P."/>
            <person name="Lin D."/>
            <person name="Hari K."/>
            <person name="Fletcher J."/>
            <person name="Melcher U."/>
            <person name="Blagden T."/>
            <person name="Winegar R.A."/>
        </authorList>
    </citation>
    <scope>NUCLEOTIDE SEQUENCE [LARGE SCALE GENOMIC DNA]</scope>
    <source>
        <strain evidence="2">NRRL B-1447</strain>
    </source>
</reference>
<evidence type="ECO:0008006" key="3">
    <source>
        <dbReference type="Google" id="ProtNLM"/>
    </source>
</evidence>
<dbReference type="Proteomes" id="UP000037084">
    <property type="component" value="Unassembled WGS sequence"/>
</dbReference>
<comment type="caution">
    <text evidence="1">The sequence shown here is derived from an EMBL/GenBank/DDBJ whole genome shotgun (WGS) entry which is preliminary data.</text>
</comment>